<evidence type="ECO:0000259" key="1">
    <source>
        <dbReference type="Pfam" id="PF01261"/>
    </source>
</evidence>
<feature type="domain" description="Xylose isomerase-like TIM barrel" evidence="1">
    <location>
        <begin position="28"/>
        <end position="265"/>
    </location>
</feature>
<dbReference type="InterPro" id="IPR036237">
    <property type="entry name" value="Xyl_isomerase-like_sf"/>
</dbReference>
<evidence type="ECO:0000313" key="2">
    <source>
        <dbReference type="EMBL" id="PAD21759.1"/>
    </source>
</evidence>
<comment type="caution">
    <text evidence="2">The sequence shown here is derived from an EMBL/GenBank/DDBJ whole genome shotgun (WGS) entry which is preliminary data.</text>
</comment>
<dbReference type="SUPFAM" id="SSF51658">
    <property type="entry name" value="Xylose isomerase-like"/>
    <property type="match status" value="1"/>
</dbReference>
<protein>
    <submittedName>
        <fullName evidence="2">AP endonuclease</fullName>
    </submittedName>
</protein>
<dbReference type="Proteomes" id="UP000216013">
    <property type="component" value="Unassembled WGS sequence"/>
</dbReference>
<dbReference type="AlphaFoldDB" id="A0A268ACF1"/>
<dbReference type="PANTHER" id="PTHR12110">
    <property type="entry name" value="HYDROXYPYRUVATE ISOMERASE"/>
    <property type="match status" value="1"/>
</dbReference>
<name>A0A268ACF1_9BACI</name>
<evidence type="ECO:0000313" key="3">
    <source>
        <dbReference type="Proteomes" id="UP000216013"/>
    </source>
</evidence>
<dbReference type="InterPro" id="IPR050312">
    <property type="entry name" value="IolE/XylAMocC-like"/>
</dbReference>
<dbReference type="InterPro" id="IPR013022">
    <property type="entry name" value="Xyl_isomerase-like_TIM-brl"/>
</dbReference>
<keyword evidence="2" id="KW-0378">Hydrolase</keyword>
<proteinExistence type="predicted"/>
<accession>A0A268ACF1</accession>
<keyword evidence="2" id="KW-0540">Nuclease</keyword>
<dbReference type="EMBL" id="NPBV01000006">
    <property type="protein sequence ID" value="PAD21759.1"/>
    <property type="molecule type" value="Genomic_DNA"/>
</dbReference>
<sequence>MNTAKKRKQKFSLAHLTALQVPPPEFIRMAARTGYDYASIRTIYMGLPGEPNYDLSTNKEMLDDTKQALKETGLEVWDIELVRVEEETDPLSLVPSFKIAQELGAKHVIASIWTDDLEFGKNSFAQICDLAKPYGLTVQLEFVTIAGVYDLKGALAILNNVKRQNAAILVDSHHFHRSVHLFGDKVEDLKRIPRKWINFFHLCNATSTIPEDIEEMTRILREERLYVDEEGIDNKEILSYMPDDIVYSLEIPHKQRAEAYGYEEHARKCLESAKNFFATIHDKKEVVHS</sequence>
<dbReference type="RefSeq" id="WP_095226703.1">
    <property type="nucleotide sequence ID" value="NZ_NPBK01000006.1"/>
</dbReference>
<dbReference type="OrthoDB" id="9780241at2"/>
<dbReference type="Gene3D" id="3.20.20.150">
    <property type="entry name" value="Divalent-metal-dependent TIM barrel enzymes"/>
    <property type="match status" value="1"/>
</dbReference>
<dbReference type="Pfam" id="PF01261">
    <property type="entry name" value="AP_endonuc_2"/>
    <property type="match status" value="1"/>
</dbReference>
<dbReference type="PANTHER" id="PTHR12110:SF48">
    <property type="entry name" value="BLL3656 PROTEIN"/>
    <property type="match status" value="1"/>
</dbReference>
<keyword evidence="2" id="KW-0255">Endonuclease</keyword>
<dbReference type="GO" id="GO:0004519">
    <property type="term" value="F:endonuclease activity"/>
    <property type="evidence" value="ECO:0007669"/>
    <property type="project" value="UniProtKB-KW"/>
</dbReference>
<reference evidence="2 3" key="1">
    <citation type="submission" date="2017-07" db="EMBL/GenBank/DDBJ databases">
        <title>Isolation and whole genome analysis of endospore-forming bacteria from heroin.</title>
        <authorList>
            <person name="Kalinowski J."/>
            <person name="Ahrens B."/>
            <person name="Al-Dilaimi A."/>
            <person name="Winkler A."/>
            <person name="Wibberg D."/>
            <person name="Schleenbecker U."/>
            <person name="Ruckert C."/>
            <person name="Wolfel R."/>
            <person name="Grass G."/>
        </authorList>
    </citation>
    <scope>NUCLEOTIDE SEQUENCE [LARGE SCALE GENOMIC DNA]</scope>
    <source>
        <strain evidence="2 3">7528</strain>
    </source>
</reference>
<organism evidence="2 3">
    <name type="scientific">Terribacillus saccharophilus</name>
    <dbReference type="NCBI Taxonomy" id="361277"/>
    <lineage>
        <taxon>Bacteria</taxon>
        <taxon>Bacillati</taxon>
        <taxon>Bacillota</taxon>
        <taxon>Bacilli</taxon>
        <taxon>Bacillales</taxon>
        <taxon>Bacillaceae</taxon>
        <taxon>Terribacillus</taxon>
    </lineage>
</organism>
<gene>
    <name evidence="2" type="ORF">CHH64_07080</name>
</gene>